<dbReference type="KEGG" id="aser:Asera_40280"/>
<evidence type="ECO:0008006" key="6">
    <source>
        <dbReference type="Google" id="ProtNLM"/>
    </source>
</evidence>
<keyword evidence="3" id="KW-1133">Transmembrane helix</keyword>
<evidence type="ECO:0000256" key="1">
    <source>
        <dbReference type="SAM" id="Coils"/>
    </source>
</evidence>
<dbReference type="InterPro" id="IPR009003">
    <property type="entry name" value="Peptidase_S1_PA"/>
</dbReference>
<feature type="compositionally biased region" description="Gly residues" evidence="2">
    <location>
        <begin position="173"/>
        <end position="184"/>
    </location>
</feature>
<dbReference type="GO" id="GO:0004252">
    <property type="term" value="F:serine-type endopeptidase activity"/>
    <property type="evidence" value="ECO:0007669"/>
    <property type="project" value="InterPro"/>
</dbReference>
<feature type="region of interest" description="Disordered" evidence="2">
    <location>
        <begin position="62"/>
        <end position="314"/>
    </location>
</feature>
<feature type="compositionally biased region" description="Low complexity" evidence="2">
    <location>
        <begin position="155"/>
        <end position="172"/>
    </location>
</feature>
<evidence type="ECO:0000313" key="4">
    <source>
        <dbReference type="EMBL" id="BCJ29920.1"/>
    </source>
</evidence>
<reference evidence="4" key="1">
    <citation type="submission" date="2020-08" db="EMBL/GenBank/DDBJ databases">
        <title>Whole genome shotgun sequence of Actinocatenispora sera NBRC 101916.</title>
        <authorList>
            <person name="Komaki H."/>
            <person name="Tamura T."/>
        </authorList>
    </citation>
    <scope>NUCLEOTIDE SEQUENCE</scope>
    <source>
        <strain evidence="4">NBRC 101916</strain>
    </source>
</reference>
<feature type="compositionally biased region" description="Pro residues" evidence="2">
    <location>
        <begin position="224"/>
        <end position="234"/>
    </location>
</feature>
<dbReference type="AlphaFoldDB" id="A0A810L308"/>
<name>A0A810L308_9ACTN</name>
<dbReference type="GO" id="GO:0006515">
    <property type="term" value="P:protein quality control for misfolded or incompletely synthesized proteins"/>
    <property type="evidence" value="ECO:0007669"/>
    <property type="project" value="TreeGrafter"/>
</dbReference>
<dbReference type="PANTHER" id="PTHR22939:SF129">
    <property type="entry name" value="SERINE PROTEASE HTRA2, MITOCHONDRIAL"/>
    <property type="match status" value="1"/>
</dbReference>
<dbReference type="PANTHER" id="PTHR22939">
    <property type="entry name" value="SERINE PROTEASE FAMILY S1C HTRA-RELATED"/>
    <property type="match status" value="1"/>
</dbReference>
<evidence type="ECO:0000313" key="5">
    <source>
        <dbReference type="Proteomes" id="UP000680750"/>
    </source>
</evidence>
<dbReference type="Proteomes" id="UP000680750">
    <property type="component" value="Chromosome"/>
</dbReference>
<feature type="transmembrane region" description="Helical" evidence="3">
    <location>
        <begin position="320"/>
        <end position="343"/>
    </location>
</feature>
<keyword evidence="3" id="KW-0472">Membrane</keyword>
<dbReference type="Pfam" id="PF13365">
    <property type="entry name" value="Trypsin_2"/>
    <property type="match status" value="1"/>
</dbReference>
<keyword evidence="1" id="KW-0175">Coiled coil</keyword>
<dbReference type="PRINTS" id="PR00834">
    <property type="entry name" value="PROTEASES2C"/>
</dbReference>
<keyword evidence="3" id="KW-0812">Transmembrane</keyword>
<protein>
    <recommendedName>
        <fullName evidence="6">Trypsin-like peptidase</fullName>
    </recommendedName>
</protein>
<dbReference type="GO" id="GO:0042597">
    <property type="term" value="C:periplasmic space"/>
    <property type="evidence" value="ECO:0007669"/>
    <property type="project" value="TreeGrafter"/>
</dbReference>
<accession>A0A810L308</accession>
<sequence>MRPDPVRAGPFPSGSPPPARWYRSRATSGTLRPPDRLFPVLAGSGYGVPAGVSAARTCAARAGAGLSRHHPTPFASRPGQRSVEDRSQMTDPYSSDGRTEPTPGDQPEVSNPSSAAPGPPAASHSPAPPAASHSPAPPAVAPPTPQAAPEPLPAGPAATPTAVPGAETAAGETGPGEAGPGEAGPGAATPAGPPSSEPVGYPGGSSPYLGAPGAEPVPGAAPYSPLPDGGPYPPAAGGAPYPGPAPQPAGPYQQMPGPGQQPMPGGEPPADGVARWSDATSSWSVQPPAGGQPPLGGGPGQPMPAGGPGWPAPSPQRSRLGTVVAVIAVVLVVVTVVQTVLLVETNSALGDQKKAAAAAEKKSDRRLAKLEDHVDGLQQRVKKSLDSAGVAAKVLPSVFQVDAGEYLGTGFVVGAAPGGGTYLLTNHHVVEHLLDSGSKSVKLERSGGSYRAKVVKYDADKDIALLECDESFHVLQVIDKPVRSGEPVVAVGSPLGLGGSVTTGVVSSPERAVPGTDDKFIQFDAAINPGNSGGPVVNANGQVVGIATEKARDAEGIGLAIPISVPCDQFSVCGK</sequence>
<dbReference type="EMBL" id="AP023354">
    <property type="protein sequence ID" value="BCJ29920.1"/>
    <property type="molecule type" value="Genomic_DNA"/>
</dbReference>
<feature type="coiled-coil region" evidence="1">
    <location>
        <begin position="360"/>
        <end position="387"/>
    </location>
</feature>
<feature type="compositionally biased region" description="Low complexity" evidence="2">
    <location>
        <begin position="210"/>
        <end position="222"/>
    </location>
</feature>
<feature type="region of interest" description="Disordered" evidence="2">
    <location>
        <begin position="1"/>
        <end position="50"/>
    </location>
</feature>
<organism evidence="4 5">
    <name type="scientific">Actinocatenispora sera</name>
    <dbReference type="NCBI Taxonomy" id="390989"/>
    <lineage>
        <taxon>Bacteria</taxon>
        <taxon>Bacillati</taxon>
        <taxon>Actinomycetota</taxon>
        <taxon>Actinomycetes</taxon>
        <taxon>Micromonosporales</taxon>
        <taxon>Micromonosporaceae</taxon>
        <taxon>Actinocatenispora</taxon>
    </lineage>
</organism>
<dbReference type="SUPFAM" id="SSF50494">
    <property type="entry name" value="Trypsin-like serine proteases"/>
    <property type="match status" value="1"/>
</dbReference>
<evidence type="ECO:0000256" key="2">
    <source>
        <dbReference type="SAM" id="MobiDB-lite"/>
    </source>
</evidence>
<feature type="compositionally biased region" description="Low complexity" evidence="2">
    <location>
        <begin position="112"/>
        <end position="134"/>
    </location>
</feature>
<feature type="compositionally biased region" description="Pro residues" evidence="2">
    <location>
        <begin position="135"/>
        <end position="154"/>
    </location>
</feature>
<gene>
    <name evidence="4" type="ORF">Asera_40280</name>
</gene>
<dbReference type="Gene3D" id="2.40.10.120">
    <property type="match status" value="1"/>
</dbReference>
<dbReference type="InterPro" id="IPR001940">
    <property type="entry name" value="Peptidase_S1C"/>
</dbReference>
<keyword evidence="5" id="KW-1185">Reference proteome</keyword>
<evidence type="ECO:0000256" key="3">
    <source>
        <dbReference type="SAM" id="Phobius"/>
    </source>
</evidence>
<proteinExistence type="predicted"/>